<dbReference type="InterPro" id="IPR002346">
    <property type="entry name" value="Mopterin_DH_FAD-bd"/>
</dbReference>
<reference evidence="4" key="2">
    <citation type="submission" date="2021-04" db="EMBL/GenBank/DDBJ databases">
        <authorList>
            <person name="Liu J."/>
        </authorList>
    </citation>
    <scope>NUCLEOTIDE SEQUENCE</scope>
    <source>
        <strain evidence="4">BAD-6</strain>
    </source>
</reference>
<keyword evidence="1" id="KW-0285">Flavoprotein</keyword>
<dbReference type="InterPro" id="IPR036318">
    <property type="entry name" value="FAD-bd_PCMH-like_sf"/>
</dbReference>
<keyword evidence="5" id="KW-1185">Reference proteome</keyword>
<evidence type="ECO:0000256" key="1">
    <source>
        <dbReference type="ARBA" id="ARBA00022630"/>
    </source>
</evidence>
<dbReference type="AlphaFoldDB" id="A0A8J7W530"/>
<dbReference type="SUPFAM" id="SSF56176">
    <property type="entry name" value="FAD-binding/transporter-associated domain-like"/>
    <property type="match status" value="1"/>
</dbReference>
<dbReference type="PANTHER" id="PTHR42659:SF9">
    <property type="entry name" value="XANTHINE DEHYDROGENASE FAD-BINDING SUBUNIT XDHB-RELATED"/>
    <property type="match status" value="1"/>
</dbReference>
<dbReference type="InterPro" id="IPR005107">
    <property type="entry name" value="CO_DH_flav_C"/>
</dbReference>
<dbReference type="InterPro" id="IPR036683">
    <property type="entry name" value="CO_DH_flav_C_dom_sf"/>
</dbReference>
<evidence type="ECO:0000313" key="4">
    <source>
        <dbReference type="EMBL" id="MBR0599253.1"/>
    </source>
</evidence>
<organism evidence="4 5">
    <name type="scientific">Sinanaerobacter chloroacetimidivorans</name>
    <dbReference type="NCBI Taxonomy" id="2818044"/>
    <lineage>
        <taxon>Bacteria</taxon>
        <taxon>Bacillati</taxon>
        <taxon>Bacillota</taxon>
        <taxon>Clostridia</taxon>
        <taxon>Peptostreptococcales</taxon>
        <taxon>Anaerovoracaceae</taxon>
        <taxon>Sinanaerobacter</taxon>
    </lineage>
</organism>
<dbReference type="GO" id="GO:0071949">
    <property type="term" value="F:FAD binding"/>
    <property type="evidence" value="ECO:0007669"/>
    <property type="project" value="InterPro"/>
</dbReference>
<dbReference type="Gene3D" id="3.30.465.10">
    <property type="match status" value="1"/>
</dbReference>
<protein>
    <submittedName>
        <fullName evidence="4">Xanthine dehydrogenase family protein subunit M</fullName>
    </submittedName>
</protein>
<dbReference type="SUPFAM" id="SSF55447">
    <property type="entry name" value="CO dehydrogenase flavoprotein C-terminal domain-like"/>
    <property type="match status" value="1"/>
</dbReference>
<evidence type="ECO:0000259" key="3">
    <source>
        <dbReference type="PROSITE" id="PS51387"/>
    </source>
</evidence>
<comment type="caution">
    <text evidence="4">The sequence shown here is derived from an EMBL/GenBank/DDBJ whole genome shotgun (WGS) entry which is preliminary data.</text>
</comment>
<dbReference type="GO" id="GO:0016491">
    <property type="term" value="F:oxidoreductase activity"/>
    <property type="evidence" value="ECO:0007669"/>
    <property type="project" value="UniProtKB-KW"/>
</dbReference>
<keyword evidence="2" id="KW-0560">Oxidoreductase</keyword>
<evidence type="ECO:0000256" key="2">
    <source>
        <dbReference type="ARBA" id="ARBA00023002"/>
    </source>
</evidence>
<dbReference type="PANTHER" id="PTHR42659">
    <property type="entry name" value="XANTHINE DEHYDROGENASE SUBUNIT C-RELATED"/>
    <property type="match status" value="1"/>
</dbReference>
<dbReference type="Pfam" id="PF03450">
    <property type="entry name" value="CO_deh_flav_C"/>
    <property type="match status" value="1"/>
</dbReference>
<evidence type="ECO:0000313" key="5">
    <source>
        <dbReference type="Proteomes" id="UP000675664"/>
    </source>
</evidence>
<dbReference type="Proteomes" id="UP000675664">
    <property type="component" value="Unassembled WGS sequence"/>
</dbReference>
<proteinExistence type="predicted"/>
<sequence length="289" mass="31070">MIREFFQPDTLIKALQLRRDYEGSSLLAGGTDLVVALHNDKGPEGSVIDLSKVHELKGIEAAGGRIRIGAMTSFTEISDSEILRNAAKMLCNAAATIGSPQIRNRGTIGGNICNASAAADSLTPLLCLDAEMELQSLAADGTVDIRILALEDFILDSKKIALKGSEILTSIILKHPAADIRSSFKKIGRRNALAIARINGCCVFRLHNNIAESVKFALGASTSKPERIRAVEEFLTGRELTADLLNKAGKLAAEYVFTQTGTRSSSAYKLPVIEKFTVSLIKEALGKEE</sequence>
<dbReference type="Pfam" id="PF00941">
    <property type="entry name" value="FAD_binding_5"/>
    <property type="match status" value="1"/>
</dbReference>
<dbReference type="InterPro" id="IPR051312">
    <property type="entry name" value="Diverse_Substr_Oxidored"/>
</dbReference>
<dbReference type="PROSITE" id="PS51387">
    <property type="entry name" value="FAD_PCMH"/>
    <property type="match status" value="1"/>
</dbReference>
<dbReference type="InterPro" id="IPR016166">
    <property type="entry name" value="FAD-bd_PCMH"/>
</dbReference>
<dbReference type="InterPro" id="IPR016169">
    <property type="entry name" value="FAD-bd_PCMH_sub2"/>
</dbReference>
<dbReference type="SMART" id="SM01092">
    <property type="entry name" value="CO_deh_flav_C"/>
    <property type="match status" value="1"/>
</dbReference>
<dbReference type="Gene3D" id="3.30.390.50">
    <property type="entry name" value="CO dehydrogenase flavoprotein, C-terminal domain"/>
    <property type="match status" value="1"/>
</dbReference>
<gene>
    <name evidence="4" type="ORF">KCX82_15295</name>
</gene>
<feature type="domain" description="FAD-binding PCMH-type" evidence="3">
    <location>
        <begin position="1"/>
        <end position="178"/>
    </location>
</feature>
<accession>A0A8J7W530</accession>
<dbReference type="RefSeq" id="WP_227019385.1">
    <property type="nucleotide sequence ID" value="NZ_JAGSND010000011.1"/>
</dbReference>
<dbReference type="EMBL" id="JAGSND010000011">
    <property type="protein sequence ID" value="MBR0599253.1"/>
    <property type="molecule type" value="Genomic_DNA"/>
</dbReference>
<reference evidence="4" key="1">
    <citation type="submission" date="2021-04" db="EMBL/GenBank/DDBJ databases">
        <title>Sinoanaerobacter chloroacetimidivorans sp. nov., an obligate anaerobic bacterium isolated from anaerobic sludge.</title>
        <authorList>
            <person name="Bao Y."/>
        </authorList>
    </citation>
    <scope>NUCLEOTIDE SEQUENCE</scope>
    <source>
        <strain evidence="4">BAD-6</strain>
    </source>
</reference>
<dbReference type="InterPro" id="IPR016167">
    <property type="entry name" value="FAD-bd_PCMH_sub1"/>
</dbReference>
<name>A0A8J7W530_9FIRM</name>
<dbReference type="Gene3D" id="3.30.43.10">
    <property type="entry name" value="Uridine Diphospho-n-acetylenolpyruvylglucosamine Reductase, domain 2"/>
    <property type="match status" value="1"/>
</dbReference>